<dbReference type="NCBIfam" id="NF008218">
    <property type="entry name" value="PRK10985.1"/>
    <property type="match status" value="1"/>
</dbReference>
<evidence type="ECO:0000313" key="6">
    <source>
        <dbReference type="EMBL" id="MCT7947092.1"/>
    </source>
</evidence>
<gene>
    <name evidence="6" type="ORF">NE536_17165</name>
</gene>
<organism evidence="6 7">
    <name type="scientific">Shewanella septentrionalis</name>
    <dbReference type="NCBI Taxonomy" id="2952223"/>
    <lineage>
        <taxon>Bacteria</taxon>
        <taxon>Pseudomonadati</taxon>
        <taxon>Pseudomonadota</taxon>
        <taxon>Gammaproteobacteria</taxon>
        <taxon>Alteromonadales</taxon>
        <taxon>Shewanellaceae</taxon>
        <taxon>Shewanella</taxon>
    </lineage>
</organism>
<evidence type="ECO:0000259" key="5">
    <source>
        <dbReference type="Pfam" id="PF00561"/>
    </source>
</evidence>
<evidence type="ECO:0000256" key="2">
    <source>
        <dbReference type="ARBA" id="ARBA00022487"/>
    </source>
</evidence>
<feature type="active site" description="Charge relay system" evidence="4">
    <location>
        <position position="137"/>
    </location>
</feature>
<dbReference type="PANTHER" id="PTHR10794">
    <property type="entry name" value="ABHYDROLASE DOMAIN-CONTAINING PROTEIN"/>
    <property type="match status" value="1"/>
</dbReference>
<sequence>MPNSFMPPWWAKSPHVQTILPVFTKVAKPALQRQRLELPDGDFIDLDWQDVPQSGKPIVVIIHGLEGSAQSHYARRILQACKEQQLAAVVHHHRSCSGEANRLARSYHSGDTDDLQFSLSTLKSAYPQSPLFAVGYSLGGNVLTKYQGEYQDDSLLARAVVVSAPLQLSACAKRLENGFSKVYQSYLIKQLQQKISHKLNDPDLAISMPLSQLQVDRLNTFYDFDDKVTAPLHGFDGVDDYYTRASGLPFVSRITKPTLIIHAKDDPFMTDEVIPQQNQLSGYVEYELHPYGGHVGFIEGGTPWKPRFYLERRILHFLLGDQSVDPLSVDPINGDNIPQGSTDAHSL</sequence>
<comment type="similarity">
    <text evidence="1">Belongs to the AB hydrolase superfamily. AB hydrolase 4 family.</text>
</comment>
<dbReference type="PROSITE" id="PS01133">
    <property type="entry name" value="UPF0017"/>
    <property type="match status" value="1"/>
</dbReference>
<dbReference type="GO" id="GO:0034338">
    <property type="term" value="F:short-chain carboxylesterase activity"/>
    <property type="evidence" value="ECO:0007669"/>
    <property type="project" value="TreeGrafter"/>
</dbReference>
<protein>
    <submittedName>
        <fullName evidence="6">Hydrolase</fullName>
    </submittedName>
</protein>
<feature type="active site" description="Charge relay system" evidence="4">
    <location>
        <position position="294"/>
    </location>
</feature>
<keyword evidence="2" id="KW-0719">Serine esterase</keyword>
<evidence type="ECO:0000256" key="4">
    <source>
        <dbReference type="PIRSR" id="PIRSR005211-1"/>
    </source>
</evidence>
<dbReference type="PANTHER" id="PTHR10794:SF94">
    <property type="entry name" value="ESTERASE YHET-RELATED"/>
    <property type="match status" value="1"/>
</dbReference>
<dbReference type="Proteomes" id="UP001155604">
    <property type="component" value="Unassembled WGS sequence"/>
</dbReference>
<feature type="domain" description="AB hydrolase-1" evidence="5">
    <location>
        <begin position="57"/>
        <end position="300"/>
    </location>
</feature>
<accession>A0A9X2WWY1</accession>
<dbReference type="Pfam" id="PF00561">
    <property type="entry name" value="Abhydrolase_1"/>
    <property type="match status" value="1"/>
</dbReference>
<dbReference type="SUPFAM" id="SSF53474">
    <property type="entry name" value="alpha/beta-Hydrolases"/>
    <property type="match status" value="1"/>
</dbReference>
<dbReference type="FunFam" id="3.40.50.1820:FF:000080">
    <property type="entry name" value="Alpha/beta hydrolase"/>
    <property type="match status" value="1"/>
</dbReference>
<evidence type="ECO:0000256" key="3">
    <source>
        <dbReference type="ARBA" id="ARBA00022801"/>
    </source>
</evidence>
<evidence type="ECO:0000313" key="7">
    <source>
        <dbReference type="Proteomes" id="UP001155604"/>
    </source>
</evidence>
<dbReference type="InterPro" id="IPR000952">
    <property type="entry name" value="AB_hydrolase_4_CS"/>
</dbReference>
<dbReference type="InterPro" id="IPR029058">
    <property type="entry name" value="AB_hydrolase_fold"/>
</dbReference>
<feature type="active site" description="Charge relay system" evidence="4">
    <location>
        <position position="266"/>
    </location>
</feature>
<dbReference type="EMBL" id="JAMTCC010000033">
    <property type="protein sequence ID" value="MCT7947092.1"/>
    <property type="molecule type" value="Genomic_DNA"/>
</dbReference>
<evidence type="ECO:0000256" key="1">
    <source>
        <dbReference type="ARBA" id="ARBA00010884"/>
    </source>
</evidence>
<dbReference type="GO" id="GO:0047372">
    <property type="term" value="F:monoacylglycerol lipase activity"/>
    <property type="evidence" value="ECO:0007669"/>
    <property type="project" value="TreeGrafter"/>
</dbReference>
<reference evidence="6" key="1">
    <citation type="journal article" date="2023" name="Int. J. Syst. Evol. Microbiol.">
        <title>&lt;i&gt;Shewanella septentrionalis&lt;/i&gt; sp. nov. and &lt;i&gt;Shewanella holmiensis&lt;/i&gt; sp. nov., isolated from Baltic Sea water and sediments.</title>
        <authorList>
            <person name="Martin-Rodriguez A.J."/>
            <person name="Thorell K."/>
            <person name="Joffre E."/>
            <person name="Jensie-Markopoulos S."/>
            <person name="Moore E.R.B."/>
            <person name="Sjoling A."/>
        </authorList>
    </citation>
    <scope>NUCLEOTIDE SEQUENCE</scope>
    <source>
        <strain evidence="6">SP1W3</strain>
    </source>
</reference>
<dbReference type="Gene3D" id="3.40.50.1820">
    <property type="entry name" value="alpha/beta hydrolase"/>
    <property type="match status" value="1"/>
</dbReference>
<dbReference type="InterPro" id="IPR012020">
    <property type="entry name" value="ABHD4"/>
</dbReference>
<comment type="caution">
    <text evidence="6">The sequence shown here is derived from an EMBL/GenBank/DDBJ whole genome shotgun (WGS) entry which is preliminary data.</text>
</comment>
<dbReference type="RefSeq" id="WP_261273441.1">
    <property type="nucleotide sequence ID" value="NZ_JAMTCC010000033.1"/>
</dbReference>
<dbReference type="PIRSF" id="PIRSF005211">
    <property type="entry name" value="Ab_hydro_YheT"/>
    <property type="match status" value="1"/>
</dbReference>
<keyword evidence="3 6" id="KW-0378">Hydrolase</keyword>
<dbReference type="InterPro" id="IPR000073">
    <property type="entry name" value="AB_hydrolase_1"/>
</dbReference>
<dbReference type="AlphaFoldDB" id="A0A9X2WWY1"/>
<keyword evidence="7" id="KW-1185">Reference proteome</keyword>
<proteinExistence type="inferred from homology"/>
<name>A0A9X2WWY1_9GAMM</name>
<dbReference type="InterPro" id="IPR050960">
    <property type="entry name" value="AB_hydrolase_4_sf"/>
</dbReference>